<evidence type="ECO:0000313" key="9">
    <source>
        <dbReference type="Proteomes" id="UP000007054"/>
    </source>
</evidence>
<keyword evidence="9" id="KW-1185">Reference proteome</keyword>
<feature type="domain" description="GtrA/DPMS transmembrane" evidence="7">
    <location>
        <begin position="29"/>
        <end position="151"/>
    </location>
</feature>
<dbReference type="AlphaFoldDB" id="D4LAL0"/>
<evidence type="ECO:0000256" key="6">
    <source>
        <dbReference type="SAM" id="Phobius"/>
    </source>
</evidence>
<dbReference type="KEGG" id="rch:RUM_04200"/>
<name>D4LAL0_RUMC1</name>
<dbReference type="Pfam" id="PF04138">
    <property type="entry name" value="GtrA_DPMS_TM"/>
    <property type="match status" value="1"/>
</dbReference>
<evidence type="ECO:0000313" key="8">
    <source>
        <dbReference type="EMBL" id="CBL16655.1"/>
    </source>
</evidence>
<dbReference type="PANTHER" id="PTHR38459">
    <property type="entry name" value="PROPHAGE BACTOPRENOL-LINKED GLUCOSE TRANSLOCASE HOMOLOG"/>
    <property type="match status" value="1"/>
</dbReference>
<protein>
    <submittedName>
        <fullName evidence="8">Predicted membrane protein</fullName>
    </submittedName>
</protein>
<keyword evidence="3 6" id="KW-0812">Transmembrane</keyword>
<dbReference type="GO" id="GO:0000271">
    <property type="term" value="P:polysaccharide biosynthetic process"/>
    <property type="evidence" value="ECO:0007669"/>
    <property type="project" value="InterPro"/>
</dbReference>
<sequence>MLKLIEKILSFLPKPLQELYHKYEEQLLYVLFGGLTTLISIVTKLAVFALVPDQGQPWRTTLAVTLSWIFAVTFAFFTNKAYVFKNQTKGAKEFFRVFASFYGARLLTFVLEEGIFLLCCDLMHWNETVITFVSQVLIFVANYVLSKLLVFRKKEKGEAE</sequence>
<accession>D4LAL0</accession>
<organism evidence="8 9">
    <name type="scientific">Ruminococcus champanellensis (strain DSM 18848 / JCM 17042 / KCTC 15320 / 18P13)</name>
    <dbReference type="NCBI Taxonomy" id="213810"/>
    <lineage>
        <taxon>Bacteria</taxon>
        <taxon>Bacillati</taxon>
        <taxon>Bacillota</taxon>
        <taxon>Clostridia</taxon>
        <taxon>Eubacteriales</taxon>
        <taxon>Oscillospiraceae</taxon>
        <taxon>Ruminococcus</taxon>
    </lineage>
</organism>
<comment type="subcellular location">
    <subcellularLocation>
        <location evidence="1">Membrane</location>
        <topology evidence="1">Multi-pass membrane protein</topology>
    </subcellularLocation>
</comment>
<dbReference type="RefSeq" id="WP_015557562.1">
    <property type="nucleotide sequence ID" value="NC_021039.1"/>
</dbReference>
<dbReference type="BioCyc" id="RCHA213810:RUM_RS02040-MONOMER"/>
<evidence type="ECO:0000256" key="2">
    <source>
        <dbReference type="ARBA" id="ARBA00009399"/>
    </source>
</evidence>
<dbReference type="Proteomes" id="UP000007054">
    <property type="component" value="Chromosome"/>
</dbReference>
<dbReference type="PANTHER" id="PTHR38459:SF5">
    <property type="entry name" value="CELL WALL TEICHOIC ACID GLYCOSYLATION PROTEIN GTCA"/>
    <property type="match status" value="1"/>
</dbReference>
<reference evidence="8" key="1">
    <citation type="submission" date="2010-03" db="EMBL/GenBank/DDBJ databases">
        <title>The genome sequence of Ruminococcus sp. 18P13.</title>
        <authorList>
            <consortium name="metaHIT consortium -- http://www.metahit.eu/"/>
            <person name="Pajon A."/>
            <person name="Turner K."/>
            <person name="Parkhill J."/>
            <person name="Bernalier A."/>
        </authorList>
    </citation>
    <scope>NUCLEOTIDE SEQUENCE [LARGE SCALE GENOMIC DNA]</scope>
    <source>
        <strain evidence="8">Type strain: 18P13</strain>
    </source>
</reference>
<dbReference type="PATRIC" id="fig|213810.4.peg.329"/>
<keyword evidence="4 6" id="KW-1133">Transmembrane helix</keyword>
<dbReference type="InterPro" id="IPR051401">
    <property type="entry name" value="GtrA_CellWall_Glycosyl"/>
</dbReference>
<gene>
    <name evidence="8" type="ordered locus">RUM_04200</name>
</gene>
<dbReference type="STRING" id="213810.RUM_04200"/>
<feature type="transmembrane region" description="Helical" evidence="6">
    <location>
        <begin position="62"/>
        <end position="82"/>
    </location>
</feature>
<keyword evidence="5 6" id="KW-0472">Membrane</keyword>
<dbReference type="HOGENOM" id="CLU_083873_1_1_9"/>
<evidence type="ECO:0000256" key="5">
    <source>
        <dbReference type="ARBA" id="ARBA00023136"/>
    </source>
</evidence>
<dbReference type="GO" id="GO:0005886">
    <property type="term" value="C:plasma membrane"/>
    <property type="evidence" value="ECO:0007669"/>
    <property type="project" value="TreeGrafter"/>
</dbReference>
<proteinExistence type="inferred from homology"/>
<comment type="similarity">
    <text evidence="2">Belongs to the GtrA family.</text>
</comment>
<evidence type="ECO:0000256" key="1">
    <source>
        <dbReference type="ARBA" id="ARBA00004141"/>
    </source>
</evidence>
<evidence type="ECO:0000256" key="3">
    <source>
        <dbReference type="ARBA" id="ARBA00022692"/>
    </source>
</evidence>
<dbReference type="EMBL" id="FP929052">
    <property type="protein sequence ID" value="CBL16655.1"/>
    <property type="molecule type" value="Genomic_DNA"/>
</dbReference>
<feature type="transmembrane region" description="Helical" evidence="6">
    <location>
        <begin position="94"/>
        <end position="117"/>
    </location>
</feature>
<reference evidence="8" key="2">
    <citation type="submission" date="2010-03" db="EMBL/GenBank/DDBJ databases">
        <authorList>
            <person name="Pajon A."/>
        </authorList>
    </citation>
    <scope>NUCLEOTIDE SEQUENCE</scope>
    <source>
        <strain evidence="8">Type strain: 18P13</strain>
    </source>
</reference>
<feature type="transmembrane region" description="Helical" evidence="6">
    <location>
        <begin position="129"/>
        <end position="150"/>
    </location>
</feature>
<dbReference type="InterPro" id="IPR007267">
    <property type="entry name" value="GtrA_DPMS_TM"/>
</dbReference>
<evidence type="ECO:0000256" key="4">
    <source>
        <dbReference type="ARBA" id="ARBA00022989"/>
    </source>
</evidence>
<evidence type="ECO:0000259" key="7">
    <source>
        <dbReference type="Pfam" id="PF04138"/>
    </source>
</evidence>
<feature type="transmembrane region" description="Helical" evidence="6">
    <location>
        <begin position="27"/>
        <end position="50"/>
    </location>
</feature>
<dbReference type="GeneID" id="83155252"/>